<dbReference type="GeneTree" id="ENSGT01050000245974"/>
<reference evidence="1" key="2">
    <citation type="submission" date="2025-09" db="UniProtKB">
        <authorList>
            <consortium name="Ensembl"/>
        </authorList>
    </citation>
    <scope>IDENTIFICATION</scope>
</reference>
<reference evidence="1" key="1">
    <citation type="submission" date="2025-08" db="UniProtKB">
        <authorList>
            <consortium name="Ensembl"/>
        </authorList>
    </citation>
    <scope>IDENTIFICATION</scope>
</reference>
<dbReference type="Ensembl" id="ENSSVLT00005012110.1">
    <property type="protein sequence ID" value="ENSSVLP00005010945.1"/>
    <property type="gene ID" value="ENSSVLG00005008714.1"/>
</dbReference>
<proteinExistence type="predicted"/>
<evidence type="ECO:0000313" key="2">
    <source>
        <dbReference type="Proteomes" id="UP000694564"/>
    </source>
</evidence>
<accession>A0A8D2B5M5</accession>
<dbReference type="Proteomes" id="UP000694564">
    <property type="component" value="Chromosome 4"/>
</dbReference>
<name>A0A8D2B5M5_SCIVU</name>
<keyword evidence="2" id="KW-1185">Reference proteome</keyword>
<sequence length="79" mass="9047">MGQQISDQTQLVINKLPEKVAKHVTLVQESSSLTYEEFLGRVAELNDVTAIFPPSYFCYCDNMSIFKNKLPISFSLPFW</sequence>
<dbReference type="AlphaFoldDB" id="A0A8D2B5M5"/>
<protein>
    <submittedName>
        <fullName evidence="1">Uncharacterized protein</fullName>
    </submittedName>
</protein>
<evidence type="ECO:0000313" key="1">
    <source>
        <dbReference type="Ensembl" id="ENSSVLP00005010945.1"/>
    </source>
</evidence>
<organism evidence="1 2">
    <name type="scientific">Sciurus vulgaris</name>
    <name type="common">Eurasian red squirrel</name>
    <dbReference type="NCBI Taxonomy" id="55149"/>
    <lineage>
        <taxon>Eukaryota</taxon>
        <taxon>Metazoa</taxon>
        <taxon>Chordata</taxon>
        <taxon>Craniata</taxon>
        <taxon>Vertebrata</taxon>
        <taxon>Euteleostomi</taxon>
        <taxon>Mammalia</taxon>
        <taxon>Eutheria</taxon>
        <taxon>Euarchontoglires</taxon>
        <taxon>Glires</taxon>
        <taxon>Rodentia</taxon>
        <taxon>Sciuromorpha</taxon>
        <taxon>Sciuridae</taxon>
        <taxon>Sciurinae</taxon>
        <taxon>Sciurini</taxon>
        <taxon>Sciurus</taxon>
    </lineage>
</organism>
<dbReference type="OrthoDB" id="1630758at2759"/>